<accession>A0AAE0TFF7</accession>
<evidence type="ECO:0000313" key="2">
    <source>
        <dbReference type="Proteomes" id="UP001195483"/>
    </source>
</evidence>
<name>A0AAE0TFF7_9BIVA</name>
<dbReference type="EMBL" id="JAEAOA010000507">
    <property type="protein sequence ID" value="KAK3608723.1"/>
    <property type="molecule type" value="Genomic_DNA"/>
</dbReference>
<reference evidence="1" key="1">
    <citation type="journal article" date="2021" name="Genome Biol. Evol.">
        <title>A High-Quality Reference Genome for a Parasitic Bivalve with Doubly Uniparental Inheritance (Bivalvia: Unionida).</title>
        <authorList>
            <person name="Smith C.H."/>
        </authorList>
    </citation>
    <scope>NUCLEOTIDE SEQUENCE</scope>
    <source>
        <strain evidence="1">CHS0354</strain>
    </source>
</reference>
<reference evidence="1" key="3">
    <citation type="submission" date="2023-05" db="EMBL/GenBank/DDBJ databases">
        <authorList>
            <person name="Smith C.H."/>
        </authorList>
    </citation>
    <scope>NUCLEOTIDE SEQUENCE</scope>
    <source>
        <strain evidence="1">CHS0354</strain>
        <tissue evidence="1">Mantle</tissue>
    </source>
</reference>
<protein>
    <submittedName>
        <fullName evidence="1">Uncharacterized protein</fullName>
    </submittedName>
</protein>
<proteinExistence type="predicted"/>
<sequence>MTFREQVLYTVLFISFGIETSESNDAKRPCIKVAVHHSKEICLGNWNSTVQWKTCHYINLNQSLIEDFGICSLLFDENSNGTWKGGYGPIVHYRMVTKLDQICEEEEQGNDVKDVKCQMSSVKMKRMTIISCYCHEFTQHIQLSCPSV</sequence>
<gene>
    <name evidence="1" type="ORF">CHS0354_007387</name>
</gene>
<dbReference type="Proteomes" id="UP001195483">
    <property type="component" value="Unassembled WGS sequence"/>
</dbReference>
<evidence type="ECO:0000313" key="1">
    <source>
        <dbReference type="EMBL" id="KAK3608723.1"/>
    </source>
</evidence>
<organism evidence="1 2">
    <name type="scientific">Potamilus streckersoni</name>
    <dbReference type="NCBI Taxonomy" id="2493646"/>
    <lineage>
        <taxon>Eukaryota</taxon>
        <taxon>Metazoa</taxon>
        <taxon>Spiralia</taxon>
        <taxon>Lophotrochozoa</taxon>
        <taxon>Mollusca</taxon>
        <taxon>Bivalvia</taxon>
        <taxon>Autobranchia</taxon>
        <taxon>Heteroconchia</taxon>
        <taxon>Palaeoheterodonta</taxon>
        <taxon>Unionida</taxon>
        <taxon>Unionoidea</taxon>
        <taxon>Unionidae</taxon>
        <taxon>Ambleminae</taxon>
        <taxon>Lampsilini</taxon>
        <taxon>Potamilus</taxon>
    </lineage>
</organism>
<reference evidence="1" key="2">
    <citation type="journal article" date="2021" name="Genome Biol. Evol.">
        <title>Developing a high-quality reference genome for a parasitic bivalve with doubly uniparental inheritance (Bivalvia: Unionida).</title>
        <authorList>
            <person name="Smith C.H."/>
        </authorList>
    </citation>
    <scope>NUCLEOTIDE SEQUENCE</scope>
    <source>
        <strain evidence="1">CHS0354</strain>
        <tissue evidence="1">Mantle</tissue>
    </source>
</reference>
<keyword evidence="2" id="KW-1185">Reference proteome</keyword>
<dbReference type="AlphaFoldDB" id="A0AAE0TFF7"/>
<comment type="caution">
    <text evidence="1">The sequence shown here is derived from an EMBL/GenBank/DDBJ whole genome shotgun (WGS) entry which is preliminary data.</text>
</comment>